<accession>A0A0C3BQG5</accession>
<keyword evidence="2" id="KW-1185">Reference proteome</keyword>
<gene>
    <name evidence="1" type="ORF">PILCRDRAFT_823479</name>
</gene>
<name>A0A0C3BQG5_PILCF</name>
<proteinExistence type="predicted"/>
<evidence type="ECO:0000313" key="1">
    <source>
        <dbReference type="EMBL" id="KIM79557.1"/>
    </source>
</evidence>
<feature type="non-terminal residue" evidence="1">
    <location>
        <position position="95"/>
    </location>
</feature>
<dbReference type="EMBL" id="KN833009">
    <property type="protein sequence ID" value="KIM79557.1"/>
    <property type="molecule type" value="Genomic_DNA"/>
</dbReference>
<evidence type="ECO:0000313" key="2">
    <source>
        <dbReference type="Proteomes" id="UP000054166"/>
    </source>
</evidence>
<dbReference type="AlphaFoldDB" id="A0A0C3BQG5"/>
<sequence>MMACLLLVLNSYGREDLLSSLGIDWSIGTELGLLTLRLCGPLKLLLYRQAPVNHILAFVEPLQIQKYTRGHCHGNQRIKRQGGRPQIIIGIQGFN</sequence>
<organism evidence="1 2">
    <name type="scientific">Piloderma croceum (strain F 1598)</name>
    <dbReference type="NCBI Taxonomy" id="765440"/>
    <lineage>
        <taxon>Eukaryota</taxon>
        <taxon>Fungi</taxon>
        <taxon>Dikarya</taxon>
        <taxon>Basidiomycota</taxon>
        <taxon>Agaricomycotina</taxon>
        <taxon>Agaricomycetes</taxon>
        <taxon>Agaricomycetidae</taxon>
        <taxon>Atheliales</taxon>
        <taxon>Atheliaceae</taxon>
        <taxon>Piloderma</taxon>
    </lineage>
</organism>
<reference evidence="2" key="2">
    <citation type="submission" date="2015-01" db="EMBL/GenBank/DDBJ databases">
        <title>Evolutionary Origins and Diversification of the Mycorrhizal Mutualists.</title>
        <authorList>
            <consortium name="DOE Joint Genome Institute"/>
            <consortium name="Mycorrhizal Genomics Consortium"/>
            <person name="Kohler A."/>
            <person name="Kuo A."/>
            <person name="Nagy L.G."/>
            <person name="Floudas D."/>
            <person name="Copeland A."/>
            <person name="Barry K.W."/>
            <person name="Cichocki N."/>
            <person name="Veneault-Fourrey C."/>
            <person name="LaButti K."/>
            <person name="Lindquist E.A."/>
            <person name="Lipzen A."/>
            <person name="Lundell T."/>
            <person name="Morin E."/>
            <person name="Murat C."/>
            <person name="Riley R."/>
            <person name="Ohm R."/>
            <person name="Sun H."/>
            <person name="Tunlid A."/>
            <person name="Henrissat B."/>
            <person name="Grigoriev I.V."/>
            <person name="Hibbett D.S."/>
            <person name="Martin F."/>
        </authorList>
    </citation>
    <scope>NUCLEOTIDE SEQUENCE [LARGE SCALE GENOMIC DNA]</scope>
    <source>
        <strain evidence="2">F 1598</strain>
    </source>
</reference>
<dbReference type="HOGENOM" id="CLU_2378465_0_0_1"/>
<dbReference type="Proteomes" id="UP000054166">
    <property type="component" value="Unassembled WGS sequence"/>
</dbReference>
<dbReference type="InParanoid" id="A0A0C3BQG5"/>
<protein>
    <submittedName>
        <fullName evidence="1">Uncharacterized protein</fullName>
    </submittedName>
</protein>
<reference evidence="1 2" key="1">
    <citation type="submission" date="2014-04" db="EMBL/GenBank/DDBJ databases">
        <authorList>
            <consortium name="DOE Joint Genome Institute"/>
            <person name="Kuo A."/>
            <person name="Tarkka M."/>
            <person name="Buscot F."/>
            <person name="Kohler A."/>
            <person name="Nagy L.G."/>
            <person name="Floudas D."/>
            <person name="Copeland A."/>
            <person name="Barry K.W."/>
            <person name="Cichocki N."/>
            <person name="Veneault-Fourrey C."/>
            <person name="LaButti K."/>
            <person name="Lindquist E.A."/>
            <person name="Lipzen A."/>
            <person name="Lundell T."/>
            <person name="Morin E."/>
            <person name="Murat C."/>
            <person name="Sun H."/>
            <person name="Tunlid A."/>
            <person name="Henrissat B."/>
            <person name="Grigoriev I.V."/>
            <person name="Hibbett D.S."/>
            <person name="Martin F."/>
            <person name="Nordberg H.P."/>
            <person name="Cantor M.N."/>
            <person name="Hua S.X."/>
        </authorList>
    </citation>
    <scope>NUCLEOTIDE SEQUENCE [LARGE SCALE GENOMIC DNA]</scope>
    <source>
        <strain evidence="1 2">F 1598</strain>
    </source>
</reference>